<sequence>MKYCAAGNRLSKRYINRPKSSEEESEDRIEVQIAIRGPLFQTEKEKQSPKEMEATIQSNQIDVDKEEARPSQEVESLPQERHIWRMPELPHTPRSAPKNFDVNSESELIHDIISRDEPF</sequence>
<dbReference type="Proteomes" id="UP000765509">
    <property type="component" value="Unassembled WGS sequence"/>
</dbReference>
<protein>
    <submittedName>
        <fullName evidence="1">Uncharacterized protein</fullName>
    </submittedName>
</protein>
<reference evidence="1" key="1">
    <citation type="submission" date="2021-03" db="EMBL/GenBank/DDBJ databases">
        <title>Draft genome sequence of rust myrtle Austropuccinia psidii MF-1, a brazilian biotype.</title>
        <authorList>
            <person name="Quecine M.C."/>
            <person name="Pachon D.M.R."/>
            <person name="Bonatelli M.L."/>
            <person name="Correr F.H."/>
            <person name="Franceschini L.M."/>
            <person name="Leite T.F."/>
            <person name="Margarido G.R.A."/>
            <person name="Almeida C.A."/>
            <person name="Ferrarezi J.A."/>
            <person name="Labate C.A."/>
        </authorList>
    </citation>
    <scope>NUCLEOTIDE SEQUENCE</scope>
    <source>
        <strain evidence="1">MF-1</strain>
    </source>
</reference>
<organism evidence="1 2">
    <name type="scientific">Austropuccinia psidii MF-1</name>
    <dbReference type="NCBI Taxonomy" id="1389203"/>
    <lineage>
        <taxon>Eukaryota</taxon>
        <taxon>Fungi</taxon>
        <taxon>Dikarya</taxon>
        <taxon>Basidiomycota</taxon>
        <taxon>Pucciniomycotina</taxon>
        <taxon>Pucciniomycetes</taxon>
        <taxon>Pucciniales</taxon>
        <taxon>Sphaerophragmiaceae</taxon>
        <taxon>Austropuccinia</taxon>
    </lineage>
</organism>
<accession>A0A9Q3DI84</accession>
<dbReference type="AlphaFoldDB" id="A0A9Q3DI84"/>
<proteinExistence type="predicted"/>
<gene>
    <name evidence="1" type="ORF">O181_040646</name>
</gene>
<keyword evidence="2" id="KW-1185">Reference proteome</keyword>
<name>A0A9Q3DI84_9BASI</name>
<evidence type="ECO:0000313" key="2">
    <source>
        <dbReference type="Proteomes" id="UP000765509"/>
    </source>
</evidence>
<evidence type="ECO:0000313" key="1">
    <source>
        <dbReference type="EMBL" id="MBW0500931.1"/>
    </source>
</evidence>
<dbReference type="EMBL" id="AVOT02016065">
    <property type="protein sequence ID" value="MBW0500931.1"/>
    <property type="molecule type" value="Genomic_DNA"/>
</dbReference>
<comment type="caution">
    <text evidence="1">The sequence shown here is derived from an EMBL/GenBank/DDBJ whole genome shotgun (WGS) entry which is preliminary data.</text>
</comment>